<dbReference type="NCBIfam" id="TIGR00732">
    <property type="entry name" value="dprA"/>
    <property type="match status" value="1"/>
</dbReference>
<evidence type="ECO:0000313" key="4">
    <source>
        <dbReference type="Proteomes" id="UP000240357"/>
    </source>
</evidence>
<dbReference type="Proteomes" id="UP000240357">
    <property type="component" value="Unassembled WGS sequence"/>
</dbReference>
<sequence>MIPGVGNLFTRLLISYCGSAKAAFTTPAGRLLKIPGIGQNFVQSFSTHQTTALRQAETTLQLAEQQQVQLLFYTHPNYPTRLKQIADAPCLLYYKGTADLNHQKMIGIVGTRQATEYGKRITEKIVADLKKHNPVIVSGLAYGIDIFAHRAAVAAGLPTIGVMASGPDIIYPAVHRKTVEKMLENGGILTENTFGTKPDAPRFPARNRIIAGLGDCTIIVEAALKGGALITADIAHSYHKDVMAVPGNIDASVSEGCNFLIKTNKAAIYTGYQDLEELLNWDNALAAPAVKPSKSLLYHPEEFEPEEWQIIQLLLTTKEELMDNISWKVQIPVSRLASVLLGLEFKGVVKSLPGKKFALV</sequence>
<name>A0A2T2YPR0_9BACT</name>
<dbReference type="InterPro" id="IPR003488">
    <property type="entry name" value="DprA"/>
</dbReference>
<dbReference type="GO" id="GO:0009294">
    <property type="term" value="P:DNA-mediated transformation"/>
    <property type="evidence" value="ECO:0007669"/>
    <property type="project" value="InterPro"/>
</dbReference>
<reference evidence="3 4" key="1">
    <citation type="submission" date="2018-03" db="EMBL/GenBank/DDBJ databases">
        <title>Adhaeribacter sp. HMF7605 Genome sequencing and assembly.</title>
        <authorList>
            <person name="Kang H."/>
            <person name="Kang J."/>
            <person name="Cha I."/>
            <person name="Kim H."/>
            <person name="Joh K."/>
        </authorList>
    </citation>
    <scope>NUCLEOTIDE SEQUENCE [LARGE SCALE GENOMIC DNA]</scope>
    <source>
        <strain evidence="3 4">HMF7605</strain>
    </source>
</reference>
<dbReference type="OrthoDB" id="9785707at2"/>
<dbReference type="InterPro" id="IPR010994">
    <property type="entry name" value="RuvA_2-like"/>
</dbReference>
<dbReference type="InterPro" id="IPR057666">
    <property type="entry name" value="DrpA_SLOG"/>
</dbReference>
<dbReference type="SUPFAM" id="SSF102405">
    <property type="entry name" value="MCP/YpsA-like"/>
    <property type="match status" value="1"/>
</dbReference>
<evidence type="ECO:0000259" key="2">
    <source>
        <dbReference type="Pfam" id="PF02481"/>
    </source>
</evidence>
<evidence type="ECO:0000256" key="1">
    <source>
        <dbReference type="ARBA" id="ARBA00006525"/>
    </source>
</evidence>
<dbReference type="EMBL" id="PYFT01000001">
    <property type="protein sequence ID" value="PSR57491.1"/>
    <property type="molecule type" value="Genomic_DNA"/>
</dbReference>
<accession>A0A2T2YPR0</accession>
<organism evidence="3 4">
    <name type="scientific">Adhaeribacter arboris</name>
    <dbReference type="NCBI Taxonomy" id="2072846"/>
    <lineage>
        <taxon>Bacteria</taxon>
        <taxon>Pseudomonadati</taxon>
        <taxon>Bacteroidota</taxon>
        <taxon>Cytophagia</taxon>
        <taxon>Cytophagales</taxon>
        <taxon>Hymenobacteraceae</taxon>
        <taxon>Adhaeribacter</taxon>
    </lineage>
</organism>
<dbReference type="PANTHER" id="PTHR43022:SF1">
    <property type="entry name" value="PROTEIN SMF"/>
    <property type="match status" value="1"/>
</dbReference>
<comment type="caution">
    <text evidence="3">The sequence shown here is derived from an EMBL/GenBank/DDBJ whole genome shotgun (WGS) entry which is preliminary data.</text>
</comment>
<dbReference type="InterPro" id="IPR036388">
    <property type="entry name" value="WH-like_DNA-bd_sf"/>
</dbReference>
<evidence type="ECO:0000313" key="3">
    <source>
        <dbReference type="EMBL" id="PSR57491.1"/>
    </source>
</evidence>
<dbReference type="SUPFAM" id="SSF47781">
    <property type="entry name" value="RuvA domain 2-like"/>
    <property type="match status" value="1"/>
</dbReference>
<feature type="domain" description="Smf/DprA SLOG" evidence="2">
    <location>
        <begin position="70"/>
        <end position="278"/>
    </location>
</feature>
<keyword evidence="4" id="KW-1185">Reference proteome</keyword>
<dbReference type="Gene3D" id="3.40.50.450">
    <property type="match status" value="1"/>
</dbReference>
<dbReference type="AlphaFoldDB" id="A0A2T2YPR0"/>
<proteinExistence type="inferred from homology"/>
<dbReference type="Pfam" id="PF02481">
    <property type="entry name" value="DNA_processg_A"/>
    <property type="match status" value="1"/>
</dbReference>
<comment type="similarity">
    <text evidence="1">Belongs to the DprA/Smf family.</text>
</comment>
<gene>
    <name evidence="3" type="primary">dprA</name>
    <name evidence="3" type="ORF">AHMF7605_28020</name>
</gene>
<protein>
    <submittedName>
        <fullName evidence="3">DNA-protecting protein DprA</fullName>
    </submittedName>
</protein>
<dbReference type="Gene3D" id="1.10.10.10">
    <property type="entry name" value="Winged helix-like DNA-binding domain superfamily/Winged helix DNA-binding domain"/>
    <property type="match status" value="1"/>
</dbReference>
<dbReference type="PANTHER" id="PTHR43022">
    <property type="entry name" value="PROTEIN SMF"/>
    <property type="match status" value="1"/>
</dbReference>